<dbReference type="Proteomes" id="UP000570678">
    <property type="component" value="Unassembled WGS sequence"/>
</dbReference>
<comment type="caution">
    <text evidence="2">The sequence shown here is derived from an EMBL/GenBank/DDBJ whole genome shotgun (WGS) entry which is preliminary data.</text>
</comment>
<gene>
    <name evidence="2" type="ORF">HGA15_19585</name>
</gene>
<reference evidence="2 3" key="1">
    <citation type="submission" date="2020-04" db="EMBL/GenBank/DDBJ databases">
        <title>MicrobeNet Type strains.</title>
        <authorList>
            <person name="Nicholson A.C."/>
        </authorList>
    </citation>
    <scope>NUCLEOTIDE SEQUENCE [LARGE SCALE GENOMIC DNA]</scope>
    <source>
        <strain evidence="2 3">JCM 3332</strain>
    </source>
</reference>
<evidence type="ECO:0000313" key="2">
    <source>
        <dbReference type="EMBL" id="NKY58300.1"/>
    </source>
</evidence>
<dbReference type="RefSeq" id="WP_062979095.1">
    <property type="nucleotide sequence ID" value="NZ_JAAXOT010000009.1"/>
</dbReference>
<protein>
    <submittedName>
        <fullName evidence="2">DUF397 domain-containing protein</fullName>
    </submittedName>
</protein>
<dbReference type="Pfam" id="PF04149">
    <property type="entry name" value="DUF397"/>
    <property type="match status" value="1"/>
</dbReference>
<feature type="domain" description="DUF397" evidence="1">
    <location>
        <begin position="16"/>
        <end position="68"/>
    </location>
</feature>
<keyword evidence="3" id="KW-1185">Reference proteome</keyword>
<accession>A0A846YL11</accession>
<dbReference type="AlphaFoldDB" id="A0A846YL11"/>
<evidence type="ECO:0000259" key="1">
    <source>
        <dbReference type="Pfam" id="PF04149"/>
    </source>
</evidence>
<proteinExistence type="predicted"/>
<dbReference type="EMBL" id="JAAXOT010000009">
    <property type="protein sequence ID" value="NKY58300.1"/>
    <property type="molecule type" value="Genomic_DNA"/>
</dbReference>
<name>A0A846YL11_9NOCA</name>
<sequence>MSDPAAEPPADTSGIAWRKSSYSGPNGNCVELAQISGDHVGIRNSRDLHGSVLTCTRAEFAALLCDIKAGRFDSLIL</sequence>
<organism evidence="2 3">
    <name type="scientific">Nocardia flavorosea</name>
    <dbReference type="NCBI Taxonomy" id="53429"/>
    <lineage>
        <taxon>Bacteria</taxon>
        <taxon>Bacillati</taxon>
        <taxon>Actinomycetota</taxon>
        <taxon>Actinomycetes</taxon>
        <taxon>Mycobacteriales</taxon>
        <taxon>Nocardiaceae</taxon>
        <taxon>Nocardia</taxon>
    </lineage>
</organism>
<evidence type="ECO:0000313" key="3">
    <source>
        <dbReference type="Proteomes" id="UP000570678"/>
    </source>
</evidence>
<dbReference type="InterPro" id="IPR007278">
    <property type="entry name" value="DUF397"/>
</dbReference>